<dbReference type="InterPro" id="IPR010978">
    <property type="entry name" value="tRNA-bd_arm"/>
</dbReference>
<keyword evidence="8 14" id="KW-0012">Acyltransferase</keyword>
<dbReference type="Pfam" id="PF02388">
    <property type="entry name" value="FemAB"/>
    <property type="match status" value="1"/>
</dbReference>
<evidence type="ECO:0000256" key="13">
    <source>
        <dbReference type="SAM" id="Coils"/>
    </source>
</evidence>
<dbReference type="EC" id="2.3.2.17" evidence="2"/>
<evidence type="ECO:0000256" key="2">
    <source>
        <dbReference type="ARBA" id="ARBA00012466"/>
    </source>
</evidence>
<evidence type="ECO:0000256" key="4">
    <source>
        <dbReference type="ARBA" id="ARBA00022490"/>
    </source>
</evidence>
<sequence length="409" mass="47214">MILIQLEATAFETFARQFPGSFMQSIEMAKLYKKRGFTTYFLGLEINQELQVAGLVYTLPMTGGLHMEINSGPLSRKNEYLKAFYRELQIFAKEKGALQLLVKPYDTYQTFDSQGNPTSPEKTRLISDLTDLGYQHDGLLTGYPNGEPDWHYVKDLTNLTPETLIQSFNKKGRPQANKALSFGIRTKVLTKEELHLFKAITAATSERRDYTDKSLDYYQDFYDSFGDKAQFMIATIQFQDYLDNLLADHHALEEKLSKVETQLQNYPNSAKHKNISRELNNQIETFKTRISEAQQLVKQYGQEEVVLAGALFIYLGNETAYLFSGSYPEFNRFYAPMVLQYEAMAESLKRNLDTYNFLGITGEFDGTDSVLRFKQQFSGYITRKTGTFRYYPRPLKFKFLQALKKLLGR</sequence>
<dbReference type="InterPro" id="IPR016181">
    <property type="entry name" value="Acyl_CoA_acyltransferase"/>
</dbReference>
<comment type="caution">
    <text evidence="14">The sequence shown here is derived from an EMBL/GenBank/DDBJ whole genome shotgun (WGS) entry which is preliminary data.</text>
</comment>
<comment type="similarity">
    <text evidence="1">Belongs to the FemABX family.</text>
</comment>
<proteinExistence type="inferred from homology"/>
<evidence type="ECO:0000256" key="3">
    <source>
        <dbReference type="ARBA" id="ARBA00016236"/>
    </source>
</evidence>
<dbReference type="GO" id="GO:0009252">
    <property type="term" value="P:peptidoglycan biosynthetic process"/>
    <property type="evidence" value="ECO:0007669"/>
    <property type="project" value="UniProtKB-KW"/>
</dbReference>
<dbReference type="GO" id="GO:0000166">
    <property type="term" value="F:nucleotide binding"/>
    <property type="evidence" value="ECO:0007669"/>
    <property type="project" value="InterPro"/>
</dbReference>
<evidence type="ECO:0000256" key="7">
    <source>
        <dbReference type="ARBA" id="ARBA00022984"/>
    </source>
</evidence>
<evidence type="ECO:0000256" key="1">
    <source>
        <dbReference type="ARBA" id="ARBA00009943"/>
    </source>
</evidence>
<dbReference type="Proteomes" id="UP000522720">
    <property type="component" value="Unassembled WGS sequence"/>
</dbReference>
<keyword evidence="15" id="KW-1185">Reference proteome</keyword>
<dbReference type="PANTHER" id="PTHR36174">
    <property type="entry name" value="LIPID II:GLYCINE GLYCYLTRANSFERASE"/>
    <property type="match status" value="1"/>
</dbReference>
<organism evidence="14 15">
    <name type="scientific">Streptococcus ovuberis</name>
    <dbReference type="NCBI Taxonomy" id="1936207"/>
    <lineage>
        <taxon>Bacteria</taxon>
        <taxon>Bacillati</taxon>
        <taxon>Bacillota</taxon>
        <taxon>Bacilli</taxon>
        <taxon>Lactobacillales</taxon>
        <taxon>Streptococcaceae</taxon>
        <taxon>Streptococcus</taxon>
    </lineage>
</organism>
<dbReference type="GO" id="GO:0008360">
    <property type="term" value="P:regulation of cell shape"/>
    <property type="evidence" value="ECO:0007669"/>
    <property type="project" value="UniProtKB-KW"/>
</dbReference>
<reference evidence="14 15" key="1">
    <citation type="submission" date="2020-04" db="EMBL/GenBank/DDBJ databases">
        <title>MicrobeNet Type strains.</title>
        <authorList>
            <person name="Nicholson A.C."/>
        </authorList>
    </citation>
    <scope>NUCLEOTIDE SEQUENCE [LARGE SCALE GENOMIC DNA]</scope>
    <source>
        <strain evidence="14 15">CCUG 69612</strain>
    </source>
</reference>
<keyword evidence="5 14" id="KW-0808">Transferase</keyword>
<keyword evidence="6" id="KW-0133">Cell shape</keyword>
<dbReference type="PANTHER" id="PTHR36174:SF2">
    <property type="entry name" value="AMINOACYLTRANSFERASE FEMA"/>
    <property type="match status" value="1"/>
</dbReference>
<evidence type="ECO:0000256" key="8">
    <source>
        <dbReference type="ARBA" id="ARBA00023315"/>
    </source>
</evidence>
<keyword evidence="4" id="KW-0963">Cytoplasm</keyword>
<dbReference type="Gene3D" id="1.20.58.90">
    <property type="match status" value="1"/>
</dbReference>
<gene>
    <name evidence="14" type="ORF">HF992_00430</name>
</gene>
<dbReference type="InterPro" id="IPR050644">
    <property type="entry name" value="PG_Glycine_Bridge_Synth"/>
</dbReference>
<keyword evidence="7" id="KW-0573">Peptidoglycan synthesis</keyword>
<dbReference type="PROSITE" id="PS51191">
    <property type="entry name" value="FEMABX"/>
    <property type="match status" value="1"/>
</dbReference>
<dbReference type="RefSeq" id="WP_168548098.1">
    <property type="nucleotide sequence ID" value="NZ_JAAXPR010000001.1"/>
</dbReference>
<comment type="catalytic activity">
    <reaction evidence="12">
        <text>beta-D-GlcNAc-(1-&gt;4)-Mur2Ac(oyl-L-Ala-D-isoglutaminyl-L-Lys-(N(6)-Gly)-D-Ala-D-Ala)-di-trans,octa-cis-undecaprenyl diphosphate + 2 glycyl-tRNA(Gly) = MurNAc-L-Ala-D-isoglutaminyl-L-Lys-(N(6)-tri-Gly)-D-Ala-D-Ala-diphospho-di-trans,octa-cis-undecaprenyl-GlcNAc + 2 tRNA(Gly) + 2 H(+)</text>
        <dbReference type="Rhea" id="RHEA:30439"/>
        <dbReference type="Rhea" id="RHEA-COMP:9664"/>
        <dbReference type="Rhea" id="RHEA-COMP:9683"/>
        <dbReference type="ChEBI" id="CHEBI:15378"/>
        <dbReference type="ChEBI" id="CHEBI:62234"/>
        <dbReference type="ChEBI" id="CHEBI:62235"/>
        <dbReference type="ChEBI" id="CHEBI:78442"/>
        <dbReference type="ChEBI" id="CHEBI:78522"/>
        <dbReference type="EC" id="2.3.2.17"/>
    </reaction>
</comment>
<accession>A0A7X6MVT6</accession>
<evidence type="ECO:0000256" key="5">
    <source>
        <dbReference type="ARBA" id="ARBA00022679"/>
    </source>
</evidence>
<evidence type="ECO:0000256" key="12">
    <source>
        <dbReference type="ARBA" id="ARBA00047483"/>
    </source>
</evidence>
<keyword evidence="13" id="KW-0175">Coiled coil</keyword>
<evidence type="ECO:0000256" key="11">
    <source>
        <dbReference type="ARBA" id="ARBA00032233"/>
    </source>
</evidence>
<dbReference type="GO" id="GO:0071555">
    <property type="term" value="P:cell wall organization"/>
    <property type="evidence" value="ECO:0007669"/>
    <property type="project" value="UniProtKB-KW"/>
</dbReference>
<evidence type="ECO:0000256" key="10">
    <source>
        <dbReference type="ARBA" id="ARBA00030706"/>
    </source>
</evidence>
<evidence type="ECO:0000256" key="6">
    <source>
        <dbReference type="ARBA" id="ARBA00022960"/>
    </source>
</evidence>
<evidence type="ECO:0000313" key="15">
    <source>
        <dbReference type="Proteomes" id="UP000522720"/>
    </source>
</evidence>
<dbReference type="GO" id="GO:0016755">
    <property type="term" value="F:aminoacyltransferase activity"/>
    <property type="evidence" value="ECO:0007669"/>
    <property type="project" value="InterPro"/>
</dbReference>
<keyword evidence="9" id="KW-0961">Cell wall biogenesis/degradation</keyword>
<name>A0A7X6MVT6_9STRE</name>
<dbReference type="AlphaFoldDB" id="A0A7X6MVT6"/>
<protein>
    <recommendedName>
        <fullName evidence="3">Aminoacyltransferase FemA</fullName>
        <ecNumber evidence="2">2.3.2.17</ecNumber>
    </recommendedName>
    <alternativeName>
        <fullName evidence="11">Factor essential for expression of methicillin resistance A</fullName>
    </alternativeName>
    <alternativeName>
        <fullName evidence="10">N-acetylmuramoyl-L-alanyl-D-glutamyl-L-lysyl-(N6-glycyl)-D-alanyl-D-alanine-diphosphoundecaprenyl-N-acetylglucosamine:glycine glycyltransferase</fullName>
    </alternativeName>
</protein>
<dbReference type="Gene3D" id="3.40.630.30">
    <property type="match status" value="2"/>
</dbReference>
<dbReference type="SUPFAM" id="SSF46589">
    <property type="entry name" value="tRNA-binding arm"/>
    <property type="match status" value="1"/>
</dbReference>
<evidence type="ECO:0000313" key="14">
    <source>
        <dbReference type="EMBL" id="NKZ19332.1"/>
    </source>
</evidence>
<dbReference type="EMBL" id="JAAXPR010000001">
    <property type="protein sequence ID" value="NKZ19332.1"/>
    <property type="molecule type" value="Genomic_DNA"/>
</dbReference>
<feature type="coiled-coil region" evidence="13">
    <location>
        <begin position="242"/>
        <end position="303"/>
    </location>
</feature>
<dbReference type="InterPro" id="IPR003447">
    <property type="entry name" value="FEMABX"/>
</dbReference>
<evidence type="ECO:0000256" key="9">
    <source>
        <dbReference type="ARBA" id="ARBA00023316"/>
    </source>
</evidence>
<dbReference type="SUPFAM" id="SSF55729">
    <property type="entry name" value="Acyl-CoA N-acyltransferases (Nat)"/>
    <property type="match status" value="2"/>
</dbReference>